<dbReference type="PANTHER" id="PTHR11528">
    <property type="entry name" value="HEAT SHOCK PROTEIN 90 FAMILY MEMBER"/>
    <property type="match status" value="1"/>
</dbReference>
<dbReference type="Proteomes" id="UP000186607">
    <property type="component" value="Unassembled WGS sequence"/>
</dbReference>
<dbReference type="EMBL" id="MSTI01000022">
    <property type="protein sequence ID" value="OLV19713.1"/>
    <property type="molecule type" value="Genomic_DNA"/>
</dbReference>
<protein>
    <submittedName>
        <fullName evidence="6">Chaperone protein HtpG</fullName>
    </submittedName>
</protein>
<dbReference type="GO" id="GO:0051082">
    <property type="term" value="F:unfolded protein binding"/>
    <property type="evidence" value="ECO:0007669"/>
    <property type="project" value="InterPro"/>
</dbReference>
<feature type="binding site" evidence="5">
    <location>
        <position position="152"/>
    </location>
    <ligand>
        <name>ATP</name>
        <dbReference type="ChEBI" id="CHEBI:30616"/>
    </ligand>
</feature>
<keyword evidence="2 5" id="KW-0547">Nucleotide-binding</keyword>
<dbReference type="Gene3D" id="3.30.230.80">
    <property type="match status" value="1"/>
</dbReference>
<evidence type="ECO:0000256" key="1">
    <source>
        <dbReference type="ARBA" id="ARBA00008239"/>
    </source>
</evidence>
<reference evidence="6 7" key="1">
    <citation type="submission" date="2017-01" db="EMBL/GenBank/DDBJ databases">
        <title>Genome Analysis of Deinococcus marmoris KOPRI26562.</title>
        <authorList>
            <person name="Kim J.H."/>
            <person name="Oh H.-M."/>
        </authorList>
    </citation>
    <scope>NUCLEOTIDE SEQUENCE [LARGE SCALE GENOMIC DNA]</scope>
    <source>
        <strain evidence="6 7">KOPRI26562</strain>
    </source>
</reference>
<dbReference type="NCBIfam" id="NF010683">
    <property type="entry name" value="PRK14083.1"/>
    <property type="match status" value="1"/>
</dbReference>
<evidence type="ECO:0000256" key="4">
    <source>
        <dbReference type="ARBA" id="ARBA00023186"/>
    </source>
</evidence>
<dbReference type="InterPro" id="IPR036890">
    <property type="entry name" value="HATPase_C_sf"/>
</dbReference>
<comment type="caution">
    <text evidence="6">The sequence shown here is derived from an EMBL/GenBank/DDBJ whole genome shotgun (WGS) entry which is preliminary data.</text>
</comment>
<dbReference type="SUPFAM" id="SSF55874">
    <property type="entry name" value="ATPase domain of HSP90 chaperone/DNA topoisomerase II/histidine kinase"/>
    <property type="match status" value="1"/>
</dbReference>
<organism evidence="6 7">
    <name type="scientific">Deinococcus marmoris</name>
    <dbReference type="NCBI Taxonomy" id="249408"/>
    <lineage>
        <taxon>Bacteria</taxon>
        <taxon>Thermotogati</taxon>
        <taxon>Deinococcota</taxon>
        <taxon>Deinococci</taxon>
        <taxon>Deinococcales</taxon>
        <taxon>Deinococcaceae</taxon>
        <taxon>Deinococcus</taxon>
    </lineage>
</organism>
<dbReference type="GO" id="GO:0005524">
    <property type="term" value="F:ATP binding"/>
    <property type="evidence" value="ECO:0007669"/>
    <property type="project" value="UniProtKB-KW"/>
</dbReference>
<feature type="binding site" evidence="5">
    <location>
        <position position="33"/>
    </location>
    <ligand>
        <name>ATP</name>
        <dbReference type="ChEBI" id="CHEBI:30616"/>
    </ligand>
</feature>
<evidence type="ECO:0000256" key="5">
    <source>
        <dbReference type="PIRSR" id="PIRSR002583-1"/>
    </source>
</evidence>
<dbReference type="Gene3D" id="3.30.565.10">
    <property type="entry name" value="Histidine kinase-like ATPase, C-terminal domain"/>
    <property type="match status" value="1"/>
</dbReference>
<accession>A0A1U7P3G5</accession>
<proteinExistence type="inferred from homology"/>
<keyword evidence="4" id="KW-0143">Chaperone</keyword>
<name>A0A1U7P3G5_9DEIO</name>
<dbReference type="STRING" id="249408.BOO71_0001927"/>
<dbReference type="PIRSF" id="PIRSF002583">
    <property type="entry name" value="Hsp90"/>
    <property type="match status" value="1"/>
</dbReference>
<dbReference type="InterPro" id="IPR001404">
    <property type="entry name" value="Hsp90_fam"/>
</dbReference>
<dbReference type="SUPFAM" id="SSF54211">
    <property type="entry name" value="Ribosomal protein S5 domain 2-like"/>
    <property type="match status" value="1"/>
</dbReference>
<keyword evidence="3 5" id="KW-0067">ATP-binding</keyword>
<evidence type="ECO:0000313" key="6">
    <source>
        <dbReference type="EMBL" id="OLV19713.1"/>
    </source>
</evidence>
<dbReference type="OrthoDB" id="9802640at2"/>
<evidence type="ECO:0000313" key="7">
    <source>
        <dbReference type="Proteomes" id="UP000186607"/>
    </source>
</evidence>
<dbReference type="AlphaFoldDB" id="A0A1U7P3G5"/>
<evidence type="ECO:0000256" key="2">
    <source>
        <dbReference type="ARBA" id="ARBA00022741"/>
    </source>
</evidence>
<feature type="binding site" evidence="5">
    <location>
        <position position="70"/>
    </location>
    <ligand>
        <name>ATP</name>
        <dbReference type="ChEBI" id="CHEBI:30616"/>
    </ligand>
</feature>
<evidence type="ECO:0000256" key="3">
    <source>
        <dbReference type="ARBA" id="ARBA00022840"/>
    </source>
</evidence>
<comment type="similarity">
    <text evidence="1">Belongs to the heat shock protein 90 family.</text>
</comment>
<dbReference type="InterPro" id="IPR020568">
    <property type="entry name" value="Ribosomal_Su5_D2-typ_SF"/>
</dbReference>
<dbReference type="GO" id="GO:0140662">
    <property type="term" value="F:ATP-dependent protein folding chaperone"/>
    <property type="evidence" value="ECO:0007669"/>
    <property type="project" value="InterPro"/>
</dbReference>
<gene>
    <name evidence="6" type="ORF">BOO71_0001927</name>
</gene>
<feature type="binding site" evidence="5">
    <location>
        <position position="37"/>
    </location>
    <ligand>
        <name>ATP</name>
        <dbReference type="ChEBI" id="CHEBI:30616"/>
    </ligand>
</feature>
<keyword evidence="7" id="KW-1185">Reference proteome</keyword>
<sequence length="604" mass="65451">MAVMSHSFSVDLGGLIDLLSEHLYSGPEVYVRELMQNGIDAIRARQQGSGEVFSPALGFEISNETLTFTDNGVGLTPDDIHTFLATIGRSSKRGNIELIGQFGIGLLACFLVSEEIELVSRSASGTPPLRWLGRADGSYTLEDGPADTPIGTRVTLSAREGRAEYLLPERVSEWAGDFGGLLPFPVAVNGVAVNGQGAPWLDTSHGEEARREAVMAYGAELLGVPPLDFVDIDTGAGQVRGVAFILPWTPTLERRGQHRVYVRHMLLSDREEELTPRWAFFIRAVLDGQGLRPNAARDALRDDGELRAAREEIAAQLRAYLVDLAGRDPAALRRLIKLHFLSIKALAAEDDAFLQLFMPWLPFETSAGSLALPEYLALGSQEHPEIRFSGDLNLYRQAAQLALPGQTPIVRAIYTYDSALLSRYAALNPGVRLTQLSPNDLVQEFSALTPQELAQTATLREVARDTLLPLDAEARVSRFDPAELPALAFARPHRELARTREKVGGAGGGLWTDLLGDLGAGGQEAAMEVHFNVAHPLIQQAARLPDAPLLRRVLGMLYVQALLLGQHPLTTRELALLNGGLADLIGDALAGAGLGERESVSRLN</sequence>
<dbReference type="GO" id="GO:0016887">
    <property type="term" value="F:ATP hydrolysis activity"/>
    <property type="evidence" value="ECO:0007669"/>
    <property type="project" value="InterPro"/>
</dbReference>